<comment type="function">
    <text evidence="5">Decapping enzyme for NAD-capped RNAs: specifically hydrolyzes the nicotinamide adenine dinucleotide (NAD) cap from a subset of RNAs by removing the entire NAD moiety from the 5'-end of an NAD-capped RNA. The NAD-cap is present at the 5'-end of some RNAs and snoRNAs. In contrast to the canonical 5'-end N7 methylguanosine (m7G) cap, the NAD cap promotes mRNA decay. Also acts as a non-canonical decapping enzyme that removes the entire cap structure of m7G capped or incompletely capped RNAs. Has decapping activity toward incomplete 5'-end m7G cap mRNAs such as unmethylated 5'-end-capped RNA (cap0), while it has no activity toward 2'-O-ribose methylated m7G cap (cap1). Also possesses RNA 5'-pyrophosphohydrolase activity by hydrolyzing the 5'-end triphosphate to release pyrophosphates. Stimulates exoribonuclease activity of Rat1, allowing it to degrade RNAs with stable secondary structure more effectively.</text>
</comment>
<dbReference type="GO" id="GO:0004518">
    <property type="term" value="F:nuclease activity"/>
    <property type="evidence" value="ECO:0007669"/>
    <property type="project" value="UniProtKB-KW"/>
</dbReference>
<comment type="catalytic activity">
    <reaction evidence="3">
        <text>a 5'-end (N(7)-methyl 5'-triphosphoguanosine)-ribonucleoside-ribonucleotide in mRNA + H2O = a (N(7)-methyl 5'-triphosphoguanosine)-nucleoside + a 5'-end phospho-ribonucleoside in mRNA + H(+)</text>
        <dbReference type="Rhea" id="RHEA:66928"/>
        <dbReference type="Rhea" id="RHEA-COMP:15692"/>
        <dbReference type="Rhea" id="RHEA-COMP:17313"/>
        <dbReference type="ChEBI" id="CHEBI:15377"/>
        <dbReference type="ChEBI" id="CHEBI:15378"/>
        <dbReference type="ChEBI" id="CHEBI:138282"/>
        <dbReference type="ChEBI" id="CHEBI:172876"/>
        <dbReference type="ChEBI" id="CHEBI:172877"/>
    </reaction>
    <physiologicalReaction direction="left-to-right" evidence="3">
        <dbReference type="Rhea" id="RHEA:66929"/>
    </physiologicalReaction>
</comment>
<dbReference type="EMBL" id="CP042188">
    <property type="protein sequence ID" value="QDS70028.1"/>
    <property type="molecule type" value="Genomic_DNA"/>
</dbReference>
<evidence type="ECO:0000259" key="8">
    <source>
        <dbReference type="Pfam" id="PF08652"/>
    </source>
</evidence>
<comment type="cofactor">
    <cofactor evidence="1 7">
        <name>a divalent metal cation</name>
        <dbReference type="ChEBI" id="CHEBI:60240"/>
    </cofactor>
</comment>
<dbReference type="GO" id="GO:0005634">
    <property type="term" value="C:nucleus"/>
    <property type="evidence" value="ECO:0007669"/>
    <property type="project" value="UniProtKB-SubCell"/>
</dbReference>
<keyword evidence="7" id="KW-0378">Hydrolase</keyword>
<dbReference type="GO" id="GO:0034353">
    <property type="term" value="F:mRNA 5'-diphosphatase activity"/>
    <property type="evidence" value="ECO:0007669"/>
    <property type="project" value="TreeGrafter"/>
</dbReference>
<dbReference type="PANTHER" id="PTHR12395:SF9">
    <property type="entry name" value="DECAPPING AND EXORIBONUCLEASE PROTEIN"/>
    <property type="match status" value="1"/>
</dbReference>
<gene>
    <name evidence="9" type="ORF">FKW77_003793</name>
</gene>
<dbReference type="Proteomes" id="UP000316270">
    <property type="component" value="Chromosome 4"/>
</dbReference>
<evidence type="ECO:0000256" key="4">
    <source>
        <dbReference type="ARBA" id="ARBA00044692"/>
    </source>
</evidence>
<dbReference type="GO" id="GO:0046872">
    <property type="term" value="F:metal ion binding"/>
    <property type="evidence" value="ECO:0007669"/>
    <property type="project" value="UniProtKB-KW"/>
</dbReference>
<protein>
    <recommendedName>
        <fullName evidence="7">Decapping nuclease</fullName>
        <ecNumber evidence="7">3.6.1.-</ecNumber>
    </recommendedName>
</protein>
<organism evidence="9 10">
    <name type="scientific">Venturia effusa</name>
    <dbReference type="NCBI Taxonomy" id="50376"/>
    <lineage>
        <taxon>Eukaryota</taxon>
        <taxon>Fungi</taxon>
        <taxon>Dikarya</taxon>
        <taxon>Ascomycota</taxon>
        <taxon>Pezizomycotina</taxon>
        <taxon>Dothideomycetes</taxon>
        <taxon>Pleosporomycetidae</taxon>
        <taxon>Venturiales</taxon>
        <taxon>Venturiaceae</taxon>
        <taxon>Venturia</taxon>
    </lineage>
</organism>
<comment type="catalytic activity">
    <reaction evidence="4">
        <text>a 5'-end triphospho-ribonucleoside in mRNA + H2O = a 5'-end phospho-ribonucleoside in mRNA + diphosphate + H(+)</text>
        <dbReference type="Rhea" id="RHEA:78683"/>
        <dbReference type="Rhea" id="RHEA-COMP:15692"/>
        <dbReference type="Rhea" id="RHEA-COMP:17164"/>
        <dbReference type="ChEBI" id="CHEBI:15377"/>
        <dbReference type="ChEBI" id="CHEBI:15378"/>
        <dbReference type="ChEBI" id="CHEBI:33019"/>
        <dbReference type="ChEBI" id="CHEBI:138282"/>
        <dbReference type="ChEBI" id="CHEBI:167618"/>
    </reaction>
    <physiologicalReaction direction="left-to-right" evidence="4">
        <dbReference type="Rhea" id="RHEA:78684"/>
    </physiologicalReaction>
</comment>
<keyword evidence="7" id="KW-0540">Nuclease</keyword>
<evidence type="ECO:0000256" key="1">
    <source>
        <dbReference type="ARBA" id="ARBA00001968"/>
    </source>
</evidence>
<dbReference type="EC" id="3.6.1.-" evidence="7"/>
<accession>A0A517L325</accession>
<dbReference type="GO" id="GO:0110155">
    <property type="term" value="P:NAD-cap decapping"/>
    <property type="evidence" value="ECO:0007669"/>
    <property type="project" value="TreeGrafter"/>
</dbReference>
<keyword evidence="10" id="KW-1185">Reference proteome</keyword>
<dbReference type="OrthoDB" id="5853397at2759"/>
<evidence type="ECO:0000256" key="6">
    <source>
        <dbReference type="ARBA" id="ARBA00048124"/>
    </source>
</evidence>
<reference evidence="9 10" key="1">
    <citation type="submission" date="2019-07" db="EMBL/GenBank/DDBJ databases">
        <title>Finished genome of Venturia effusa.</title>
        <authorList>
            <person name="Young C.A."/>
            <person name="Cox M.P."/>
            <person name="Ganley A.R.D."/>
            <person name="David W.J."/>
        </authorList>
    </citation>
    <scope>NUCLEOTIDE SEQUENCE [LARGE SCALE GENOMIC DNA]</scope>
    <source>
        <strain evidence="10">albino</strain>
    </source>
</reference>
<keyword evidence="7" id="KW-0547">Nucleotide-binding</keyword>
<dbReference type="GO" id="GO:0003723">
    <property type="term" value="F:RNA binding"/>
    <property type="evidence" value="ECO:0007669"/>
    <property type="project" value="UniProtKB-KW"/>
</dbReference>
<keyword evidence="7" id="KW-0539">Nucleus</keyword>
<evidence type="ECO:0000256" key="5">
    <source>
        <dbReference type="ARBA" id="ARBA00046211"/>
    </source>
</evidence>
<evidence type="ECO:0000313" key="9">
    <source>
        <dbReference type="EMBL" id="QDS70028.1"/>
    </source>
</evidence>
<evidence type="ECO:0000313" key="10">
    <source>
        <dbReference type="Proteomes" id="UP000316270"/>
    </source>
</evidence>
<name>A0A517L325_9PEZI</name>
<dbReference type="GO" id="GO:0000166">
    <property type="term" value="F:nucleotide binding"/>
    <property type="evidence" value="ECO:0007669"/>
    <property type="project" value="UniProtKB-KW"/>
</dbReference>
<feature type="domain" description="RAI1-like" evidence="8">
    <location>
        <begin position="28"/>
        <end position="368"/>
    </location>
</feature>
<evidence type="ECO:0000256" key="7">
    <source>
        <dbReference type="RuleBase" id="RU367113"/>
    </source>
</evidence>
<evidence type="ECO:0000256" key="3">
    <source>
        <dbReference type="ARBA" id="ARBA00044676"/>
    </source>
</evidence>
<comment type="subcellular location">
    <subcellularLocation>
        <location evidence="7">Nucleus</location>
    </subcellularLocation>
</comment>
<dbReference type="InterPro" id="IPR013961">
    <property type="entry name" value="RAI1"/>
</dbReference>
<comment type="similarity">
    <text evidence="2 7">Belongs to the DXO/Dom3Z family.</text>
</comment>
<evidence type="ECO:0000256" key="2">
    <source>
        <dbReference type="ARBA" id="ARBA00006562"/>
    </source>
</evidence>
<dbReference type="Pfam" id="PF08652">
    <property type="entry name" value="RAI1"/>
    <property type="match status" value="1"/>
</dbReference>
<sequence>MQDNPDASVRTFHIFPQDRFATGRTSIKRPREITHFSFDENHEYRQDDSSMRYYYPPPLGANLSDGFETFRCLDDTKDDHLDGLLKAIIHHEKQTGKRCQTDIISWRGMITKIMSAPYDKFDGFSMNATCFQGTIFIEEDHSAKMIRKQAQNQQQRQQRRGQFDPDLMSYWGYKFEALALLPDTFDATSRDCIENREKEVVSNYEQYCSVVQTGIGTAGLIIGGEVDGIWDCRPDNPEDPINWVELKTSQEIYSEADGLKFERKLNKFWIQSFLLGVPKIIVGFRSKDGILQRIQELNTQKIPGQVKRAGASWDGNLCINYTSQFLEFLKGTIKGDGVWKIRRAERSPVVEVTQIEPSGTGAILSKEFLDWRNQLYAHEVAQMLV</sequence>
<dbReference type="InterPro" id="IPR039039">
    <property type="entry name" value="RAI1-like_fam"/>
</dbReference>
<dbReference type="GO" id="GO:0000956">
    <property type="term" value="P:nuclear-transcribed mRNA catabolic process"/>
    <property type="evidence" value="ECO:0007669"/>
    <property type="project" value="TreeGrafter"/>
</dbReference>
<keyword evidence="7" id="KW-0479">Metal-binding</keyword>
<dbReference type="GO" id="GO:0005829">
    <property type="term" value="C:cytosol"/>
    <property type="evidence" value="ECO:0007669"/>
    <property type="project" value="TreeGrafter"/>
</dbReference>
<proteinExistence type="inferred from homology"/>
<keyword evidence="7" id="KW-0694">RNA-binding</keyword>
<dbReference type="STRING" id="50376.A0A517L325"/>
<dbReference type="AlphaFoldDB" id="A0A517L325"/>
<comment type="catalytic activity">
    <reaction evidence="6">
        <text>a 5'-end NAD(+)-phospho-ribonucleoside in mRNA + H2O = a 5'-end phospho-ribonucleoside in mRNA + NAD(+) + H(+)</text>
        <dbReference type="Rhea" id="RHEA:60880"/>
        <dbReference type="Rhea" id="RHEA-COMP:15692"/>
        <dbReference type="Rhea" id="RHEA-COMP:15698"/>
        <dbReference type="ChEBI" id="CHEBI:15377"/>
        <dbReference type="ChEBI" id="CHEBI:15378"/>
        <dbReference type="ChEBI" id="CHEBI:57540"/>
        <dbReference type="ChEBI" id="CHEBI:138282"/>
        <dbReference type="ChEBI" id="CHEBI:144029"/>
    </reaction>
    <physiologicalReaction direction="left-to-right" evidence="6">
        <dbReference type="Rhea" id="RHEA:60881"/>
    </physiologicalReaction>
</comment>
<dbReference type="PANTHER" id="PTHR12395">
    <property type="entry name" value="DOM-3 RELATED"/>
    <property type="match status" value="1"/>
</dbReference>